<keyword evidence="3" id="KW-1185">Reference proteome</keyword>
<reference evidence="2" key="1">
    <citation type="journal article" date="2022" name="bioRxiv">
        <title>Sequencing and chromosome-scale assembly of the giantPleurodeles waltlgenome.</title>
        <authorList>
            <person name="Brown T."/>
            <person name="Elewa A."/>
            <person name="Iarovenko S."/>
            <person name="Subramanian E."/>
            <person name="Araus A.J."/>
            <person name="Petzold A."/>
            <person name="Susuki M."/>
            <person name="Suzuki K.-i.T."/>
            <person name="Hayashi T."/>
            <person name="Toyoda A."/>
            <person name="Oliveira C."/>
            <person name="Osipova E."/>
            <person name="Leigh N.D."/>
            <person name="Simon A."/>
            <person name="Yun M.H."/>
        </authorList>
    </citation>
    <scope>NUCLEOTIDE SEQUENCE</scope>
    <source>
        <strain evidence="2">20211129_DDA</strain>
        <tissue evidence="2">Liver</tissue>
    </source>
</reference>
<sequence length="87" mass="9784">MAGDSGRVSPLQRRCRWGPAGPSEDTPRRAAEQRCSWTQARPLTVLGPARDRDRAIQHRGGGTAPGHITRPFDQWRSTGPWQLPMRR</sequence>
<dbReference type="AlphaFoldDB" id="A0AAV7UWK3"/>
<proteinExistence type="predicted"/>
<comment type="caution">
    <text evidence="2">The sequence shown here is derived from an EMBL/GenBank/DDBJ whole genome shotgun (WGS) entry which is preliminary data.</text>
</comment>
<dbReference type="EMBL" id="JANPWB010000004">
    <property type="protein sequence ID" value="KAJ1193273.1"/>
    <property type="molecule type" value="Genomic_DNA"/>
</dbReference>
<evidence type="ECO:0000256" key="1">
    <source>
        <dbReference type="SAM" id="MobiDB-lite"/>
    </source>
</evidence>
<gene>
    <name evidence="2" type="ORF">NDU88_002574</name>
</gene>
<protein>
    <submittedName>
        <fullName evidence="2">Uncharacterized protein</fullName>
    </submittedName>
</protein>
<feature type="region of interest" description="Disordered" evidence="1">
    <location>
        <begin position="1"/>
        <end position="87"/>
    </location>
</feature>
<name>A0AAV7UWK3_PLEWA</name>
<evidence type="ECO:0000313" key="2">
    <source>
        <dbReference type="EMBL" id="KAJ1193273.1"/>
    </source>
</evidence>
<organism evidence="2 3">
    <name type="scientific">Pleurodeles waltl</name>
    <name type="common">Iberian ribbed newt</name>
    <dbReference type="NCBI Taxonomy" id="8319"/>
    <lineage>
        <taxon>Eukaryota</taxon>
        <taxon>Metazoa</taxon>
        <taxon>Chordata</taxon>
        <taxon>Craniata</taxon>
        <taxon>Vertebrata</taxon>
        <taxon>Euteleostomi</taxon>
        <taxon>Amphibia</taxon>
        <taxon>Batrachia</taxon>
        <taxon>Caudata</taxon>
        <taxon>Salamandroidea</taxon>
        <taxon>Salamandridae</taxon>
        <taxon>Pleurodelinae</taxon>
        <taxon>Pleurodeles</taxon>
    </lineage>
</organism>
<dbReference type="Proteomes" id="UP001066276">
    <property type="component" value="Chromosome 2_2"/>
</dbReference>
<accession>A0AAV7UWK3</accession>
<evidence type="ECO:0000313" key="3">
    <source>
        <dbReference type="Proteomes" id="UP001066276"/>
    </source>
</evidence>